<feature type="domain" description="BON" evidence="2">
    <location>
        <begin position="78"/>
        <end position="146"/>
    </location>
</feature>
<evidence type="ECO:0000256" key="1">
    <source>
        <dbReference type="ARBA" id="ARBA00022729"/>
    </source>
</evidence>
<evidence type="ECO:0000313" key="4">
    <source>
        <dbReference type="Proteomes" id="UP001212170"/>
    </source>
</evidence>
<organism evidence="3 4">
    <name type="scientific">Flavobacterium azizsancarii</name>
    <dbReference type="NCBI Taxonomy" id="2961580"/>
    <lineage>
        <taxon>Bacteria</taxon>
        <taxon>Pseudomonadati</taxon>
        <taxon>Bacteroidota</taxon>
        <taxon>Flavobacteriia</taxon>
        <taxon>Flavobacteriales</taxon>
        <taxon>Flavobacteriaceae</taxon>
        <taxon>Flavobacterium</taxon>
    </lineage>
</organism>
<dbReference type="InterPro" id="IPR014004">
    <property type="entry name" value="Transpt-assoc_nodulatn_dom_bac"/>
</dbReference>
<dbReference type="InterPro" id="IPR007055">
    <property type="entry name" value="BON_dom"/>
</dbReference>
<dbReference type="RefSeq" id="WP_271337397.1">
    <property type="nucleotide sequence ID" value="NZ_JAMZNK010000037.1"/>
</dbReference>
<dbReference type="SMART" id="SM00749">
    <property type="entry name" value="BON"/>
    <property type="match status" value="3"/>
</dbReference>
<protein>
    <submittedName>
        <fullName evidence="3">BON domain-containing protein</fullName>
    </submittedName>
</protein>
<keyword evidence="1" id="KW-0732">Signal</keyword>
<feature type="domain" description="BON" evidence="2">
    <location>
        <begin position="3"/>
        <end position="71"/>
    </location>
</feature>
<dbReference type="Proteomes" id="UP001212170">
    <property type="component" value="Unassembled WGS sequence"/>
</dbReference>
<accession>A0ABT4WG75</accession>
<evidence type="ECO:0000313" key="3">
    <source>
        <dbReference type="EMBL" id="MDA6071599.1"/>
    </source>
</evidence>
<evidence type="ECO:0000259" key="2">
    <source>
        <dbReference type="PROSITE" id="PS50914"/>
    </source>
</evidence>
<name>A0ABT4WG75_9FLAO</name>
<reference evidence="3 4" key="1">
    <citation type="journal article" date="2023" name="Chemosphere">
        <title>Whole genome analysis of Flavobacterium aziz-sancarii sp. nov., isolated from Ardley Island (Antarctica), revealed a rich resistome and bioremediation potential.</title>
        <authorList>
            <person name="Otur C."/>
            <person name="Okay S."/>
            <person name="Kurt-Kizildogan A."/>
        </authorList>
    </citation>
    <scope>NUCLEOTIDE SEQUENCE [LARGE SCALE GENOMIC DNA]</scope>
    <source>
        <strain evidence="3 4">AC</strain>
    </source>
</reference>
<dbReference type="Gene3D" id="3.30.1340.30">
    <property type="match status" value="3"/>
</dbReference>
<dbReference type="PANTHER" id="PTHR34606">
    <property type="entry name" value="BON DOMAIN-CONTAINING PROTEIN"/>
    <property type="match status" value="1"/>
</dbReference>
<sequence length="223" mass="24551">MKTNQELQKDVQDAMKWQPSLHAAEIGVTVKDAIVTLTGTVDGYYKKTEAETAAKGVAGVNAVVEEINVKYPSNFLKTNNEIAAEVVKALKDDRSVPNNQINVKVEDGWVTLDGELAWHYQKDAAKSAVARLSGVKGITNDINIKSEAHDTLEKKRVEDAFTRHWSINAEDITVSVSGTKITLTGTVTSLYQKDEAARIAWDTPGVWSVENNLVVEYDYALID</sequence>
<comment type="caution">
    <text evidence="3">The sequence shown here is derived from an EMBL/GenBank/DDBJ whole genome shotgun (WGS) entry which is preliminary data.</text>
</comment>
<dbReference type="Pfam" id="PF04972">
    <property type="entry name" value="BON"/>
    <property type="match status" value="3"/>
</dbReference>
<feature type="domain" description="BON" evidence="2">
    <location>
        <begin position="149"/>
        <end position="217"/>
    </location>
</feature>
<gene>
    <name evidence="3" type="ORF">NJT12_18410</name>
</gene>
<dbReference type="PROSITE" id="PS50914">
    <property type="entry name" value="BON"/>
    <property type="match status" value="3"/>
</dbReference>
<proteinExistence type="predicted"/>
<dbReference type="PANTHER" id="PTHR34606:SF4">
    <property type="entry name" value="OUTER MEMBRANE LIPOPROTEIN DOLP"/>
    <property type="match status" value="1"/>
</dbReference>
<keyword evidence="4" id="KW-1185">Reference proteome</keyword>
<dbReference type="EMBL" id="JAMZNK010000037">
    <property type="protein sequence ID" value="MDA6071599.1"/>
    <property type="molecule type" value="Genomic_DNA"/>
</dbReference>
<dbReference type="InterPro" id="IPR051686">
    <property type="entry name" value="Lipoprotein_DolP"/>
</dbReference>